<dbReference type="SUPFAM" id="SSF50346">
    <property type="entry name" value="PRC-barrel domain"/>
    <property type="match status" value="1"/>
</dbReference>
<evidence type="ECO:0000313" key="1">
    <source>
        <dbReference type="EMBL" id="QFZ73067.1"/>
    </source>
</evidence>
<evidence type="ECO:0000313" key="2">
    <source>
        <dbReference type="Proteomes" id="UP000326179"/>
    </source>
</evidence>
<dbReference type="Proteomes" id="UP000326179">
    <property type="component" value="Chromosome"/>
</dbReference>
<dbReference type="EMBL" id="CP045643">
    <property type="protein sequence ID" value="QFZ73067.1"/>
    <property type="molecule type" value="Genomic_DNA"/>
</dbReference>
<organism evidence="1 2">
    <name type="scientific">Streptomyces fagopyri</name>
    <dbReference type="NCBI Taxonomy" id="2662397"/>
    <lineage>
        <taxon>Bacteria</taxon>
        <taxon>Bacillati</taxon>
        <taxon>Actinomycetota</taxon>
        <taxon>Actinomycetes</taxon>
        <taxon>Kitasatosporales</taxon>
        <taxon>Streptomycetaceae</taxon>
        <taxon>Streptomyces</taxon>
    </lineage>
</organism>
<proteinExistence type="predicted"/>
<reference evidence="1 2" key="1">
    <citation type="submission" date="2019-10" db="EMBL/GenBank/DDBJ databases">
        <title>A novel species.</title>
        <authorList>
            <person name="Gao J."/>
        </authorList>
    </citation>
    <scope>NUCLEOTIDE SEQUENCE [LARGE SCALE GENOMIC DNA]</scope>
    <source>
        <strain evidence="1 2">QMT-28</strain>
    </source>
</reference>
<dbReference type="Gene3D" id="3.90.50.10">
    <property type="entry name" value="Photosynthetic Reaction Center, subunit H, domain 2"/>
    <property type="match status" value="1"/>
</dbReference>
<dbReference type="InterPro" id="IPR011033">
    <property type="entry name" value="PRC_barrel-like_sf"/>
</dbReference>
<dbReference type="InterPro" id="IPR014747">
    <property type="entry name" value="Bac_photo_RC_H_C"/>
</dbReference>
<accession>A0A5Q0L913</accession>
<name>A0A5Q0L913_9ACTN</name>
<dbReference type="RefSeq" id="WP_153287433.1">
    <property type="nucleotide sequence ID" value="NZ_CP045643.1"/>
</dbReference>
<sequence length="123" mass="13748">MSATVWEYPENAGYTAGTSLDGFKVEATDGSVGKVEKHFEDAEFIEGTEAAYLVVNTSTWLFGKLCLLPAGVIRGMDTDGQKIYIGLTREQIEGAPGFNEDKHLRDAEYHRIIGAYYDRHLRR</sequence>
<protein>
    <submittedName>
        <fullName evidence="1">PRC-barrel domain containing protein</fullName>
    </submittedName>
</protein>
<gene>
    <name evidence="1" type="ORF">GFH48_07155</name>
</gene>
<dbReference type="GO" id="GO:0030077">
    <property type="term" value="C:plasma membrane light-harvesting complex"/>
    <property type="evidence" value="ECO:0007669"/>
    <property type="project" value="InterPro"/>
</dbReference>
<dbReference type="GO" id="GO:0019684">
    <property type="term" value="P:photosynthesis, light reaction"/>
    <property type="evidence" value="ECO:0007669"/>
    <property type="project" value="InterPro"/>
</dbReference>
<dbReference type="AlphaFoldDB" id="A0A5Q0L913"/>
<dbReference type="KEGG" id="sfy:GFH48_07155"/>
<keyword evidence="2" id="KW-1185">Reference proteome</keyword>